<accession>A0ABD3U3I9</accession>
<evidence type="ECO:0000313" key="3">
    <source>
        <dbReference type="Proteomes" id="UP001634393"/>
    </source>
</evidence>
<comment type="similarity">
    <text evidence="1">Belongs to the ARG7 family.</text>
</comment>
<dbReference type="InterPro" id="IPR003676">
    <property type="entry name" value="SAUR_fam"/>
</dbReference>
<gene>
    <name evidence="2" type="ORF">ACJIZ3_000794</name>
</gene>
<keyword evidence="3" id="KW-1185">Reference proteome</keyword>
<reference evidence="2 3" key="1">
    <citation type="submission" date="2024-12" db="EMBL/GenBank/DDBJ databases">
        <title>The unique morphological basis and parallel evolutionary history of personate flowers in Penstemon.</title>
        <authorList>
            <person name="Depatie T.H."/>
            <person name="Wessinger C.A."/>
        </authorList>
    </citation>
    <scope>NUCLEOTIDE SEQUENCE [LARGE SCALE GENOMIC DNA]</scope>
    <source>
        <strain evidence="2">WTNN_2</strain>
        <tissue evidence="2">Leaf</tissue>
    </source>
</reference>
<name>A0ABD3U3I9_9LAMI</name>
<dbReference type="EMBL" id="JBJXBP010000002">
    <property type="protein sequence ID" value="KAL3843391.1"/>
    <property type="molecule type" value="Genomic_DNA"/>
</dbReference>
<protein>
    <submittedName>
        <fullName evidence="2">Uncharacterized protein</fullName>
    </submittedName>
</protein>
<dbReference type="PANTHER" id="PTHR31374">
    <property type="entry name" value="AUXIN-INDUCED PROTEIN-LIKE-RELATED"/>
    <property type="match status" value="1"/>
</dbReference>
<evidence type="ECO:0000256" key="1">
    <source>
        <dbReference type="ARBA" id="ARBA00006974"/>
    </source>
</evidence>
<comment type="caution">
    <text evidence="2">The sequence shown here is derived from an EMBL/GenBank/DDBJ whole genome shotgun (WGS) entry which is preliminary data.</text>
</comment>
<evidence type="ECO:0000313" key="2">
    <source>
        <dbReference type="EMBL" id="KAL3843391.1"/>
    </source>
</evidence>
<dbReference type="Proteomes" id="UP001634393">
    <property type="component" value="Unassembled WGS sequence"/>
</dbReference>
<dbReference type="PANTHER" id="PTHR31374:SF119">
    <property type="entry name" value="SAUR-LIKE AUXIN-RESPONSIVE PROTEIN FAMILY"/>
    <property type="match status" value="1"/>
</dbReference>
<dbReference type="Pfam" id="PF02519">
    <property type="entry name" value="Auxin_inducible"/>
    <property type="match status" value="1"/>
</dbReference>
<organism evidence="2 3">
    <name type="scientific">Penstemon smallii</name>
    <dbReference type="NCBI Taxonomy" id="265156"/>
    <lineage>
        <taxon>Eukaryota</taxon>
        <taxon>Viridiplantae</taxon>
        <taxon>Streptophyta</taxon>
        <taxon>Embryophyta</taxon>
        <taxon>Tracheophyta</taxon>
        <taxon>Spermatophyta</taxon>
        <taxon>Magnoliopsida</taxon>
        <taxon>eudicotyledons</taxon>
        <taxon>Gunneridae</taxon>
        <taxon>Pentapetalae</taxon>
        <taxon>asterids</taxon>
        <taxon>lamiids</taxon>
        <taxon>Lamiales</taxon>
        <taxon>Plantaginaceae</taxon>
        <taxon>Cheloneae</taxon>
        <taxon>Penstemon</taxon>
    </lineage>
</organism>
<sequence>MGKSNKIQHIVRIRQMLRAWRKKAMSSLAPSDVPAGHVAICVGNSCRRFIVRASYLNHPVFRQLLSQAEEEYGFDNNSGPLMIPCDEFTFEEILRFVTRGDSDFVRCCHVDIGNENPGFFGENRPLIYGFTA</sequence>
<dbReference type="AlphaFoldDB" id="A0ABD3U3I9"/>
<proteinExistence type="inferred from homology"/>